<dbReference type="AlphaFoldDB" id="A0A819YF95"/>
<reference evidence="1" key="1">
    <citation type="submission" date="2021-02" db="EMBL/GenBank/DDBJ databases">
        <authorList>
            <person name="Nowell W R."/>
        </authorList>
    </citation>
    <scope>NUCLEOTIDE SEQUENCE</scope>
</reference>
<protein>
    <submittedName>
        <fullName evidence="1">Uncharacterized protein</fullName>
    </submittedName>
</protein>
<accession>A0A819YF95</accession>
<comment type="caution">
    <text evidence="1">The sequence shown here is derived from an EMBL/GenBank/DDBJ whole genome shotgun (WGS) entry which is preliminary data.</text>
</comment>
<dbReference type="InterPro" id="IPR016181">
    <property type="entry name" value="Acyl_CoA_acyltransferase"/>
</dbReference>
<dbReference type="Gene3D" id="3.40.630.30">
    <property type="match status" value="1"/>
</dbReference>
<gene>
    <name evidence="1" type="ORF">OTI717_LOCUS36381</name>
</gene>
<evidence type="ECO:0000313" key="2">
    <source>
        <dbReference type="Proteomes" id="UP000663823"/>
    </source>
</evidence>
<feature type="non-terminal residue" evidence="1">
    <location>
        <position position="1"/>
    </location>
</feature>
<dbReference type="EMBL" id="CAJOAX010015352">
    <property type="protein sequence ID" value="CAF4154148.1"/>
    <property type="molecule type" value="Genomic_DNA"/>
</dbReference>
<dbReference type="Proteomes" id="UP000663823">
    <property type="component" value="Unassembled WGS sequence"/>
</dbReference>
<organism evidence="1 2">
    <name type="scientific">Rotaria sordida</name>
    <dbReference type="NCBI Taxonomy" id="392033"/>
    <lineage>
        <taxon>Eukaryota</taxon>
        <taxon>Metazoa</taxon>
        <taxon>Spiralia</taxon>
        <taxon>Gnathifera</taxon>
        <taxon>Rotifera</taxon>
        <taxon>Eurotatoria</taxon>
        <taxon>Bdelloidea</taxon>
        <taxon>Philodinida</taxon>
        <taxon>Philodinidae</taxon>
        <taxon>Rotaria</taxon>
    </lineage>
</organism>
<proteinExistence type="predicted"/>
<dbReference type="SUPFAM" id="SSF55729">
    <property type="entry name" value="Acyl-CoA N-acyltransferases (Nat)"/>
    <property type="match status" value="1"/>
</dbReference>
<sequence length="130" mass="14684">PLMIDVPDQKLSFLIRHRPTNDIVAVITGTDLYLHCKKHPYDAFSPPSDPVQDLYAEMLNQFVHYDFGKELKPNMVLKISAGATRSDHAGKGLAAKLRAHLCNYARDTQGFQYAFIQTGHSAILHMYVKK</sequence>
<name>A0A819YF95_9BILA</name>
<evidence type="ECO:0000313" key="1">
    <source>
        <dbReference type="EMBL" id="CAF4154148.1"/>
    </source>
</evidence>